<name>A0A371AZ07_9FIRM</name>
<keyword evidence="3" id="KW-1185">Reference proteome</keyword>
<dbReference type="SUPFAM" id="SSF53756">
    <property type="entry name" value="UDP-Glycosyltransferase/glycogen phosphorylase"/>
    <property type="match status" value="1"/>
</dbReference>
<gene>
    <name evidence="2" type="ORF">DWV06_02135</name>
</gene>
<dbReference type="Gene3D" id="3.40.50.2000">
    <property type="entry name" value="Glycogen Phosphorylase B"/>
    <property type="match status" value="1"/>
</dbReference>
<reference evidence="2 3" key="1">
    <citation type="submission" date="2018-07" db="EMBL/GenBank/DDBJ databases">
        <title>Anaerosacharophilus polymeroproducens gen. nov. sp. nov., an anaerobic bacterium isolated from salt field.</title>
        <authorList>
            <person name="Kim W."/>
            <person name="Yang S.-H."/>
            <person name="Oh J."/>
            <person name="Lee J.-H."/>
            <person name="Kwon K.K."/>
        </authorList>
    </citation>
    <scope>NUCLEOTIDE SEQUENCE [LARGE SCALE GENOMIC DNA]</scope>
    <source>
        <strain evidence="2 3">MCWD5</strain>
    </source>
</reference>
<proteinExistence type="predicted"/>
<dbReference type="EMBL" id="QRCT01000010">
    <property type="protein sequence ID" value="RDU24797.1"/>
    <property type="molecule type" value="Genomic_DNA"/>
</dbReference>
<dbReference type="InterPro" id="IPR055259">
    <property type="entry name" value="YkvP/CgeB_Glyco_trans-like"/>
</dbReference>
<accession>A0A371AZ07</accession>
<dbReference type="Proteomes" id="UP000255036">
    <property type="component" value="Unassembled WGS sequence"/>
</dbReference>
<dbReference type="RefSeq" id="WP_115480544.1">
    <property type="nucleotide sequence ID" value="NZ_QRCT01000010.1"/>
</dbReference>
<evidence type="ECO:0000313" key="3">
    <source>
        <dbReference type="Proteomes" id="UP000255036"/>
    </source>
</evidence>
<evidence type="ECO:0000259" key="1">
    <source>
        <dbReference type="Pfam" id="PF13524"/>
    </source>
</evidence>
<dbReference type="OrthoDB" id="6336595at2"/>
<dbReference type="AlphaFoldDB" id="A0A371AZ07"/>
<comment type="caution">
    <text evidence="2">The sequence shown here is derived from an EMBL/GenBank/DDBJ whole genome shotgun (WGS) entry which is preliminary data.</text>
</comment>
<evidence type="ECO:0000313" key="2">
    <source>
        <dbReference type="EMBL" id="RDU24797.1"/>
    </source>
</evidence>
<organism evidence="2 3">
    <name type="scientific">Anaerosacchariphilus polymeriproducens</name>
    <dbReference type="NCBI Taxonomy" id="1812858"/>
    <lineage>
        <taxon>Bacteria</taxon>
        <taxon>Bacillati</taxon>
        <taxon>Bacillota</taxon>
        <taxon>Clostridia</taxon>
        <taxon>Lachnospirales</taxon>
        <taxon>Lachnospiraceae</taxon>
        <taxon>Anaerosacchariphilus</taxon>
    </lineage>
</organism>
<dbReference type="Pfam" id="PF13524">
    <property type="entry name" value="Glyco_trans_1_2"/>
    <property type="match status" value="1"/>
</dbReference>
<protein>
    <recommendedName>
        <fullName evidence="1">Spore protein YkvP/CgeB glycosyl transferase-like domain-containing protein</fullName>
    </recommendedName>
</protein>
<sequence>MIIKINYPYYNSEHSSQIITGFILNKDKYDYTLRYQYKPELLNEFHNNKNILEILLGDKRIIIDTDDGYNIASLEDFDNCLDNLDYYFKRSFRSSYHTDLRNQSKIYPLGLNYYVTCKDNPLNKPGWGRLPLKDSLKKLVRYIPKTNVSYSNFYKNRFELLAKNPPDKEQILFITRLWDNHDIENTMRINCVQALRSTFKDTPMICGFINSPLAQKLCPELILDQNITKKNNYLNLVQSSTICVTTTGLYDSIGWKFAEYVAAGKAIVSEPLLYELPGKFNENENYLSFHDSKTCVKAIEQLLNYPSLRKKMSDLNITYYNNHLAPEILIESVLQLFIKS</sequence>
<feature type="domain" description="Spore protein YkvP/CgeB glycosyl transferase-like" evidence="1">
    <location>
        <begin position="229"/>
        <end position="312"/>
    </location>
</feature>